<dbReference type="EMBL" id="JALJOT010000013">
    <property type="protein sequence ID" value="KAK9904140.1"/>
    <property type="molecule type" value="Genomic_DNA"/>
</dbReference>
<reference evidence="1 2" key="1">
    <citation type="journal article" date="2024" name="Nat. Commun.">
        <title>Phylogenomics reveals the evolutionary origins of lichenization in chlorophyte algae.</title>
        <authorList>
            <person name="Puginier C."/>
            <person name="Libourel C."/>
            <person name="Otte J."/>
            <person name="Skaloud P."/>
            <person name="Haon M."/>
            <person name="Grisel S."/>
            <person name="Petersen M."/>
            <person name="Berrin J.G."/>
            <person name="Delaux P.M."/>
            <person name="Dal Grande F."/>
            <person name="Keller J."/>
        </authorList>
    </citation>
    <scope>NUCLEOTIDE SEQUENCE [LARGE SCALE GENOMIC DNA]</scope>
    <source>
        <strain evidence="1 2">SAG 216-7</strain>
    </source>
</reference>
<evidence type="ECO:0000313" key="1">
    <source>
        <dbReference type="EMBL" id="KAK9904140.1"/>
    </source>
</evidence>
<proteinExistence type="predicted"/>
<keyword evidence="2" id="KW-1185">Reference proteome</keyword>
<gene>
    <name evidence="1" type="ORF">WJX75_005323</name>
</gene>
<protein>
    <submittedName>
        <fullName evidence="1">Uncharacterized protein</fullName>
    </submittedName>
</protein>
<evidence type="ECO:0000313" key="2">
    <source>
        <dbReference type="Proteomes" id="UP001491310"/>
    </source>
</evidence>
<name>A0ABR2YFF2_9CHLO</name>
<dbReference type="Proteomes" id="UP001491310">
    <property type="component" value="Unassembled WGS sequence"/>
</dbReference>
<accession>A0ABR2YFF2</accession>
<organism evidence="1 2">
    <name type="scientific">Coccomyxa subellipsoidea</name>
    <dbReference type="NCBI Taxonomy" id="248742"/>
    <lineage>
        <taxon>Eukaryota</taxon>
        <taxon>Viridiplantae</taxon>
        <taxon>Chlorophyta</taxon>
        <taxon>core chlorophytes</taxon>
        <taxon>Trebouxiophyceae</taxon>
        <taxon>Trebouxiophyceae incertae sedis</taxon>
        <taxon>Coccomyxaceae</taxon>
        <taxon>Coccomyxa</taxon>
    </lineage>
</organism>
<comment type="caution">
    <text evidence="1">The sequence shown here is derived from an EMBL/GenBank/DDBJ whole genome shotgun (WGS) entry which is preliminary data.</text>
</comment>
<sequence>MPQQVAVYSAQILFYLADSPVEGGLDRLRMHDGAAILVSYITRNIQNRRKRMRSYGPTAAEHPHFHEVAALYYAVQLLILLTVRPDGDGDDTEDDAPKLGLPVPTQEIVDAVQAILGLMPPPKLAAAVQKLINCCPEARAALEEQVLLQDSRGTGWFSNAWASLKKALEDPRETVQAKSEKAV</sequence>